<dbReference type="PANTHER" id="PTHR46734">
    <property type="entry name" value="TELOMERIC REPEAT-BINDING FACTOR 1 TERF1"/>
    <property type="match status" value="1"/>
</dbReference>
<accession>A0A9P6NSW7</accession>
<feature type="region of interest" description="Disordered" evidence="2">
    <location>
        <begin position="121"/>
        <end position="168"/>
    </location>
</feature>
<dbReference type="SUPFAM" id="SSF46689">
    <property type="entry name" value="Homeodomain-like"/>
    <property type="match status" value="2"/>
</dbReference>
<feature type="compositionally biased region" description="Polar residues" evidence="2">
    <location>
        <begin position="418"/>
        <end position="437"/>
    </location>
</feature>
<dbReference type="Gene3D" id="1.10.10.60">
    <property type="entry name" value="Homeodomain-like"/>
    <property type="match status" value="2"/>
</dbReference>
<dbReference type="InterPro" id="IPR001005">
    <property type="entry name" value="SANT/Myb"/>
</dbReference>
<feature type="region of interest" description="Disordered" evidence="2">
    <location>
        <begin position="1"/>
        <end position="107"/>
    </location>
</feature>
<reference evidence="4" key="1">
    <citation type="submission" date="2013-11" db="EMBL/GenBank/DDBJ databases">
        <title>Genome sequence of the fusiform rust pathogen reveals effectors for host alternation and coevolution with pine.</title>
        <authorList>
            <consortium name="DOE Joint Genome Institute"/>
            <person name="Smith K."/>
            <person name="Pendleton A."/>
            <person name="Kubisiak T."/>
            <person name="Anderson C."/>
            <person name="Salamov A."/>
            <person name="Aerts A."/>
            <person name="Riley R."/>
            <person name="Clum A."/>
            <person name="Lindquist E."/>
            <person name="Ence D."/>
            <person name="Campbell M."/>
            <person name="Kronenberg Z."/>
            <person name="Feau N."/>
            <person name="Dhillon B."/>
            <person name="Hamelin R."/>
            <person name="Burleigh J."/>
            <person name="Smith J."/>
            <person name="Yandell M."/>
            <person name="Nelson C."/>
            <person name="Grigoriev I."/>
            <person name="Davis J."/>
        </authorList>
    </citation>
    <scope>NUCLEOTIDE SEQUENCE</scope>
    <source>
        <strain evidence="4">G11</strain>
    </source>
</reference>
<feature type="region of interest" description="Disordered" evidence="2">
    <location>
        <begin position="415"/>
        <end position="442"/>
    </location>
</feature>
<feature type="compositionally biased region" description="Pro residues" evidence="2">
    <location>
        <begin position="1"/>
        <end position="21"/>
    </location>
</feature>
<name>A0A9P6NSW7_9BASI</name>
<gene>
    <name evidence="4" type="ORF">CROQUDRAFT_86673</name>
</gene>
<dbReference type="CDD" id="cd11660">
    <property type="entry name" value="SANT_TRF"/>
    <property type="match status" value="2"/>
</dbReference>
<feature type="region of interest" description="Disordered" evidence="2">
    <location>
        <begin position="664"/>
        <end position="687"/>
    </location>
</feature>
<evidence type="ECO:0000256" key="1">
    <source>
        <dbReference type="ARBA" id="ARBA00023242"/>
    </source>
</evidence>
<dbReference type="EMBL" id="MU167212">
    <property type="protein sequence ID" value="KAG0151633.1"/>
    <property type="molecule type" value="Genomic_DNA"/>
</dbReference>
<dbReference type="Pfam" id="PF00249">
    <property type="entry name" value="Myb_DNA-binding"/>
    <property type="match status" value="1"/>
</dbReference>
<feature type="domain" description="Myb-like" evidence="3">
    <location>
        <begin position="163"/>
        <end position="217"/>
    </location>
</feature>
<evidence type="ECO:0000259" key="3">
    <source>
        <dbReference type="PROSITE" id="PS50090"/>
    </source>
</evidence>
<evidence type="ECO:0000313" key="5">
    <source>
        <dbReference type="Proteomes" id="UP000886653"/>
    </source>
</evidence>
<dbReference type="PANTHER" id="PTHR46734:SF1">
    <property type="entry name" value="TELOMERIC REPEAT-BINDING FACTOR 1"/>
    <property type="match status" value="1"/>
</dbReference>
<keyword evidence="5" id="KW-1185">Reference proteome</keyword>
<keyword evidence="1" id="KW-0539">Nucleus</keyword>
<evidence type="ECO:0000313" key="4">
    <source>
        <dbReference type="EMBL" id="KAG0151633.1"/>
    </source>
</evidence>
<dbReference type="PROSITE" id="PS50090">
    <property type="entry name" value="MYB_LIKE"/>
    <property type="match status" value="2"/>
</dbReference>
<proteinExistence type="predicted"/>
<evidence type="ECO:0000256" key="2">
    <source>
        <dbReference type="SAM" id="MobiDB-lite"/>
    </source>
</evidence>
<feature type="domain" description="Myb-like" evidence="3">
    <location>
        <begin position="251"/>
        <end position="303"/>
    </location>
</feature>
<dbReference type="Proteomes" id="UP000886653">
    <property type="component" value="Unassembled WGS sequence"/>
</dbReference>
<dbReference type="InterPro" id="IPR009057">
    <property type="entry name" value="Homeodomain-like_sf"/>
</dbReference>
<sequence length="715" mass="77582">MEPPGPSHPSGDPAPSPPVLPHPSTAAFSTLLPLQSRRPRSNTTPTHRWPPPITPTCFPSDLPAAKNVHQSASECENSGGGTINTIGQLRKRLSRPSLKREATSPVYLDENTVSIPSIPSAGRRVAPCMPSRLRGGDSDVASISSQDEVDPREKEKENKEKKRRGVQRNKWTKEETEALVRGCNTFAIGQWKAIRDSDPLLASRSPGDLKDRFRTYFPDAYRKHYPNAKTHISTRVRSVDSEGKPLFGEGAVRRERKQFSLEEDEALKKGYAKYGTAWSSIQRDPILSARKATDLRDRFRNAFPDLYAAAGYKSRARKASVSAVFSYLPVDPTGSTSSHGTFEAMDVPGCPTYPNRAFAQIRPGQVAHYEFPSLDFLKAHGADAFSDFRTMIYGSAPLSATQYDFDEHQIPLGAIPNHLTNNSTPRPNLTPRPNDTTPRPKITLRKDVSTSALGDPVLSEPEVKCEDDRPLALVNTVSGPGFRPLHKTQSSLDLSQFSNLHLVDAHNLASPTSSQFSAGGFQGFEQYDFPGGEGTSNSSSPYLSGLCTYSSPDLSVGPEPLAQSGRTVERFFASHSAQDVPSDWLPDFDIASQTFPSAFGFGEGIMNMADAQSSVSSFHSSHSSMSDHLQLEEHDRVLYTAAVANQPGFFDPLPNSPSGISGIGSGAHETLYPGPEPPPVTANLSSSSHDQTLFSAGLAFDETEPGNSPVEGAFA</sequence>
<dbReference type="InterPro" id="IPR052450">
    <property type="entry name" value="TRBD-Containing_Protein"/>
</dbReference>
<dbReference type="OrthoDB" id="608866at2759"/>
<organism evidence="4 5">
    <name type="scientific">Cronartium quercuum f. sp. fusiforme G11</name>
    <dbReference type="NCBI Taxonomy" id="708437"/>
    <lineage>
        <taxon>Eukaryota</taxon>
        <taxon>Fungi</taxon>
        <taxon>Dikarya</taxon>
        <taxon>Basidiomycota</taxon>
        <taxon>Pucciniomycotina</taxon>
        <taxon>Pucciniomycetes</taxon>
        <taxon>Pucciniales</taxon>
        <taxon>Coleosporiaceae</taxon>
        <taxon>Cronartium</taxon>
    </lineage>
</organism>
<feature type="compositionally biased region" description="Basic and acidic residues" evidence="2">
    <location>
        <begin position="149"/>
        <end position="160"/>
    </location>
</feature>
<dbReference type="SMART" id="SM00717">
    <property type="entry name" value="SANT"/>
    <property type="match status" value="2"/>
</dbReference>
<comment type="caution">
    <text evidence="4">The sequence shown here is derived from an EMBL/GenBank/DDBJ whole genome shotgun (WGS) entry which is preliminary data.</text>
</comment>
<dbReference type="AlphaFoldDB" id="A0A9P6NSW7"/>
<protein>
    <recommendedName>
        <fullName evidence="3">Myb-like domain-containing protein</fullName>
    </recommendedName>
</protein>